<keyword evidence="1" id="KW-0677">Repeat</keyword>
<organism evidence="3 4">
    <name type="scientific">Phanerochaete sordida</name>
    <dbReference type="NCBI Taxonomy" id="48140"/>
    <lineage>
        <taxon>Eukaryota</taxon>
        <taxon>Fungi</taxon>
        <taxon>Dikarya</taxon>
        <taxon>Basidiomycota</taxon>
        <taxon>Agaricomycotina</taxon>
        <taxon>Agaricomycetes</taxon>
        <taxon>Polyporales</taxon>
        <taxon>Phanerochaetaceae</taxon>
        <taxon>Phanerochaete</taxon>
    </lineage>
</organism>
<evidence type="ECO:0000313" key="4">
    <source>
        <dbReference type="Proteomes" id="UP000703269"/>
    </source>
</evidence>
<evidence type="ECO:0000313" key="3">
    <source>
        <dbReference type="EMBL" id="GJE93955.1"/>
    </source>
</evidence>
<feature type="domain" description="NACHT" evidence="2">
    <location>
        <begin position="226"/>
        <end position="375"/>
    </location>
</feature>
<protein>
    <recommendedName>
        <fullName evidence="2">NACHT domain-containing protein</fullName>
    </recommendedName>
</protein>
<dbReference type="InterPro" id="IPR007111">
    <property type="entry name" value="NACHT_NTPase"/>
</dbReference>
<dbReference type="PROSITE" id="PS50837">
    <property type="entry name" value="NACHT"/>
    <property type="match status" value="1"/>
</dbReference>
<dbReference type="PANTHER" id="PTHR10039:SF17">
    <property type="entry name" value="FUNGAL STAND N-TERMINAL GOODBYE DOMAIN-CONTAINING PROTEIN-RELATED"/>
    <property type="match status" value="1"/>
</dbReference>
<dbReference type="InterPro" id="IPR056884">
    <property type="entry name" value="NPHP3-like_N"/>
</dbReference>
<dbReference type="PANTHER" id="PTHR10039">
    <property type="entry name" value="AMELOGENIN"/>
    <property type="match status" value="1"/>
</dbReference>
<dbReference type="Pfam" id="PF24883">
    <property type="entry name" value="NPHP3_N"/>
    <property type="match status" value="1"/>
</dbReference>
<dbReference type="InterPro" id="IPR027417">
    <property type="entry name" value="P-loop_NTPase"/>
</dbReference>
<sequence>MPRHRRRDQAFDDALDAVSDLLKIAAAVADAVSVPALKPVVAILSEVIQRVKDTRTNSETEAAFFEKTKTLGEVIRKNVDEANAAPEGAARVLKEQINALLSALGKIQETADGLKGGEGFRGWCKAFCFVKRNEAILANMTSQLATAQAMFILDVHLAVQNAVGRVEQTVADAEERRTIDAIPYVSAGYLSVKEIKSGFMLGTRTEIFGDLKSWSGPGYPAVDPRRLFLLTGGAGLGKSAIAHQLCVRLAGQWHLNLGASFFFSRGTIESAHALFSTIARQLAISQRPLRSRITDATKTFLDNGRDQQMRGTFEELLLRPLAGQPGCTIFNQTTFIVIDGLDECKDRDLIPDLLRCLLELVRGIPWLRVFLATRPERHILPILTSQDATDVVYHRRLDDTLARTESKVDVDFYLRQTLQGLHPYGDFVRAHPAALDHLIARADGLFIYARVAVKHLEIYDTRPEEQFALLLSSSGAGLSALDELYLQVLRSAFPQRDLAASPAMHRRLHDFLTFMSLRRAKLPPATTALLLTLTEDDVRWMASCLRAVLLVDEHGDLAPLHATFTEFLVDSRRCIDLLYHVDPPKGHALLAAKCSQALTYDTVTTALNSTLVPLQSYRLYVSSNWHGHLGDAEYSAELKNTLQATIQMQPVLTRLYDAPVDVEINRIALFLGDSEEATALCREHLNFRFYCEVWWMKMAGNYSSRRPPSVAITQLKSRWGFYIGRHHLKDTFCVRTEDISRYTAVLQDLLDKIRDSGTEQLWYNLVLGDRDWEPW</sequence>
<comment type="caution">
    <text evidence="3">The sequence shown here is derived from an EMBL/GenBank/DDBJ whole genome shotgun (WGS) entry which is preliminary data.</text>
</comment>
<dbReference type="SUPFAM" id="SSF52540">
    <property type="entry name" value="P-loop containing nucleoside triphosphate hydrolases"/>
    <property type="match status" value="1"/>
</dbReference>
<dbReference type="EMBL" id="BPQB01000036">
    <property type="protein sequence ID" value="GJE93955.1"/>
    <property type="molecule type" value="Genomic_DNA"/>
</dbReference>
<keyword evidence="4" id="KW-1185">Reference proteome</keyword>
<dbReference type="Gene3D" id="3.40.50.300">
    <property type="entry name" value="P-loop containing nucleotide triphosphate hydrolases"/>
    <property type="match status" value="1"/>
</dbReference>
<reference evidence="3 4" key="1">
    <citation type="submission" date="2021-08" db="EMBL/GenBank/DDBJ databases">
        <title>Draft Genome Sequence of Phanerochaete sordida strain YK-624.</title>
        <authorList>
            <person name="Mori T."/>
            <person name="Dohra H."/>
            <person name="Suzuki T."/>
            <person name="Kawagishi H."/>
            <person name="Hirai H."/>
        </authorList>
    </citation>
    <scope>NUCLEOTIDE SEQUENCE [LARGE SCALE GENOMIC DNA]</scope>
    <source>
        <strain evidence="3 4">YK-624</strain>
    </source>
</reference>
<accession>A0A9P3LG53</accession>
<dbReference type="OrthoDB" id="2804352at2759"/>
<evidence type="ECO:0000256" key="1">
    <source>
        <dbReference type="ARBA" id="ARBA00022737"/>
    </source>
</evidence>
<gene>
    <name evidence="3" type="ORF">PsYK624_101210</name>
</gene>
<name>A0A9P3LG53_9APHY</name>
<dbReference type="AlphaFoldDB" id="A0A9P3LG53"/>
<evidence type="ECO:0000259" key="2">
    <source>
        <dbReference type="PROSITE" id="PS50837"/>
    </source>
</evidence>
<dbReference type="Proteomes" id="UP000703269">
    <property type="component" value="Unassembled WGS sequence"/>
</dbReference>
<proteinExistence type="predicted"/>